<protein>
    <submittedName>
        <fullName evidence="1">Uncharacterized protein</fullName>
    </submittedName>
</protein>
<dbReference type="eggNOG" id="ENOG50335V9">
    <property type="taxonomic scope" value="Bacteria"/>
</dbReference>
<dbReference type="RefSeq" id="WP_018967356.1">
    <property type="nucleotide sequence ID" value="NZ_KB899214.1"/>
</dbReference>
<keyword evidence="2" id="KW-1185">Reference proteome</keyword>
<dbReference type="HOGENOM" id="CLU_153725_0_0_10"/>
<organism evidence="1 2">
    <name type="scientific">Hoylesella loescheii DSM 19665 = JCM 12249 = ATCC 15930</name>
    <dbReference type="NCBI Taxonomy" id="1122985"/>
    <lineage>
        <taxon>Bacteria</taxon>
        <taxon>Pseudomonadati</taxon>
        <taxon>Bacteroidota</taxon>
        <taxon>Bacteroidia</taxon>
        <taxon>Bacteroidales</taxon>
        <taxon>Prevotellaceae</taxon>
        <taxon>Hoylesella</taxon>
    </lineage>
</organism>
<evidence type="ECO:0000313" key="1">
    <source>
        <dbReference type="EMBL" id="KDR52367.1"/>
    </source>
</evidence>
<dbReference type="EMBL" id="JNGW01000066">
    <property type="protein sequence ID" value="KDR52367.1"/>
    <property type="molecule type" value="Genomic_DNA"/>
</dbReference>
<accession>A0A069QI41</accession>
<dbReference type="AlphaFoldDB" id="A0A069QI41"/>
<name>A0A069QI41_HOYLO</name>
<gene>
    <name evidence="1" type="ORF">HMPREF1991_01549</name>
</gene>
<sequence>MVKTEQQIERDFYSFIKDSPLGKAVKGGVYRSDMRPDNAHTEDLVVKFLAGLDEQVQSGVVIVNVYVPDVPYQKTARKVSDKARIGELQALIQSFVNDNANTEYRMQTDVSPTTMAVEGVEQHVVYARIRFYRLSS</sequence>
<dbReference type="Proteomes" id="UP000027442">
    <property type="component" value="Unassembled WGS sequence"/>
</dbReference>
<comment type="caution">
    <text evidence="1">The sequence shown here is derived from an EMBL/GenBank/DDBJ whole genome shotgun (WGS) entry which is preliminary data.</text>
</comment>
<dbReference type="PATRIC" id="fig|1122985.7.peg.1612"/>
<proteinExistence type="predicted"/>
<reference evidence="1 2" key="1">
    <citation type="submission" date="2013-08" db="EMBL/GenBank/DDBJ databases">
        <authorList>
            <person name="Weinstock G."/>
            <person name="Sodergren E."/>
            <person name="Wylie T."/>
            <person name="Fulton L."/>
            <person name="Fulton R."/>
            <person name="Fronick C."/>
            <person name="O'Laughlin M."/>
            <person name="Godfrey J."/>
            <person name="Miner T."/>
            <person name="Herter B."/>
            <person name="Appelbaum E."/>
            <person name="Cordes M."/>
            <person name="Lek S."/>
            <person name="Wollam A."/>
            <person name="Pepin K.H."/>
            <person name="Palsikar V.B."/>
            <person name="Mitreva M."/>
            <person name="Wilson R.K."/>
        </authorList>
    </citation>
    <scope>NUCLEOTIDE SEQUENCE [LARGE SCALE GENOMIC DNA]</scope>
    <source>
        <strain evidence="1 2">ATCC 15930</strain>
    </source>
</reference>
<evidence type="ECO:0000313" key="2">
    <source>
        <dbReference type="Proteomes" id="UP000027442"/>
    </source>
</evidence>